<evidence type="ECO:0000313" key="1">
    <source>
        <dbReference type="EMBL" id="KAJ4833405.1"/>
    </source>
</evidence>
<evidence type="ECO:0000313" key="2">
    <source>
        <dbReference type="Proteomes" id="UP001141552"/>
    </source>
</evidence>
<dbReference type="AlphaFoldDB" id="A0A9Q0FMP4"/>
<organism evidence="1 2">
    <name type="scientific">Turnera subulata</name>
    <dbReference type="NCBI Taxonomy" id="218843"/>
    <lineage>
        <taxon>Eukaryota</taxon>
        <taxon>Viridiplantae</taxon>
        <taxon>Streptophyta</taxon>
        <taxon>Embryophyta</taxon>
        <taxon>Tracheophyta</taxon>
        <taxon>Spermatophyta</taxon>
        <taxon>Magnoliopsida</taxon>
        <taxon>eudicotyledons</taxon>
        <taxon>Gunneridae</taxon>
        <taxon>Pentapetalae</taxon>
        <taxon>rosids</taxon>
        <taxon>fabids</taxon>
        <taxon>Malpighiales</taxon>
        <taxon>Passifloraceae</taxon>
        <taxon>Turnera</taxon>
    </lineage>
</organism>
<name>A0A9Q0FMP4_9ROSI</name>
<keyword evidence="2" id="KW-1185">Reference proteome</keyword>
<reference evidence="1" key="2">
    <citation type="journal article" date="2023" name="Plants (Basel)">
        <title>Annotation of the Turnera subulata (Passifloraceae) Draft Genome Reveals the S-Locus Evolved after the Divergence of Turneroideae from Passifloroideae in a Stepwise Manner.</title>
        <authorList>
            <person name="Henning P.M."/>
            <person name="Roalson E.H."/>
            <person name="Mir W."/>
            <person name="McCubbin A.G."/>
            <person name="Shore J.S."/>
        </authorList>
    </citation>
    <scope>NUCLEOTIDE SEQUENCE</scope>
    <source>
        <strain evidence="1">F60SS</strain>
    </source>
</reference>
<gene>
    <name evidence="1" type="ORF">Tsubulata_028615</name>
</gene>
<protein>
    <submittedName>
        <fullName evidence="1">Uncharacterized protein</fullName>
    </submittedName>
</protein>
<reference evidence="1" key="1">
    <citation type="submission" date="2022-02" db="EMBL/GenBank/DDBJ databases">
        <authorList>
            <person name="Henning P.M."/>
            <person name="McCubbin A.G."/>
            <person name="Shore J.S."/>
        </authorList>
    </citation>
    <scope>NUCLEOTIDE SEQUENCE</scope>
    <source>
        <strain evidence="1">F60SS</strain>
        <tissue evidence="1">Leaves</tissue>
    </source>
</reference>
<comment type="caution">
    <text evidence="1">The sequence shown here is derived from an EMBL/GenBank/DDBJ whole genome shotgun (WGS) entry which is preliminary data.</text>
</comment>
<accession>A0A9Q0FMP4</accession>
<sequence>MVELRELAEEPPEPEESALQSREIEFAQLVARREARSGRPFYFLRDDPDLCVWTVCELRKLNLRPDRETIDDLSVKIEENFDNTWFKARGLLYSVMGIWREASHDFESALLSPHSQDEVGPLNRLLDLTKANIIKEWEEEWAAAKAMSKPKLLSHAEEFQSKMMAGLALGPVASIEEVELWAGQGFKRIELPGVFNHHMEVWVNFKFVGVVRYEFRREAFFEDEVAENRRVFGSGPAWDRQFTVSFAVTKDAFRGSAGGGGHAIYNLIQMQEQFKDHIKLLVNLKCISVVDLQGGLLEARGYAPSDPATAVALELVFGEPCVINFRNPLLK</sequence>
<dbReference type="EMBL" id="JAKUCV010004958">
    <property type="protein sequence ID" value="KAJ4833405.1"/>
    <property type="molecule type" value="Genomic_DNA"/>
</dbReference>
<dbReference type="Proteomes" id="UP001141552">
    <property type="component" value="Unassembled WGS sequence"/>
</dbReference>
<proteinExistence type="predicted"/>